<accession>A0A061JQG7</accession>
<reference evidence="2 3" key="1">
    <citation type="journal article" date="2013" name="Genome Announc.">
        <title>Draft Genome of the Nitrogen-Fixing Bacterium Pseudomonas stutzeri Strain KOS6 Isolated from Industrial Hydrocarbon Sludge.</title>
        <authorList>
            <person name="Grigoryeva T.V."/>
            <person name="Laikov A.V."/>
            <person name="Naumova R.P."/>
            <person name="Manolov A.I."/>
            <person name="Larin A.K."/>
            <person name="Karpova I.Y."/>
            <person name="Semashko T.A."/>
            <person name="Alexeev D.G."/>
            <person name="Kostryukova E.S."/>
            <person name="Muller R."/>
            <person name="Govorun V.M."/>
        </authorList>
    </citation>
    <scope>NUCLEOTIDE SEQUENCE [LARGE SCALE GENOMIC DNA]</scope>
    <source>
        <strain evidence="2 3">KOS6</strain>
    </source>
</reference>
<evidence type="ECO:0000313" key="2">
    <source>
        <dbReference type="EMBL" id="EWC41952.1"/>
    </source>
</evidence>
<feature type="domain" description="DUF5983" evidence="1">
    <location>
        <begin position="128"/>
        <end position="237"/>
    </location>
</feature>
<gene>
    <name evidence="2" type="ORF">B597_006725</name>
</gene>
<dbReference type="InterPro" id="IPR046025">
    <property type="entry name" value="DUF5983"/>
</dbReference>
<name>A0A061JQG7_STUST</name>
<dbReference type="RefSeq" id="WP_015879472.1">
    <property type="nucleotide sequence ID" value="NZ_KK020675.1"/>
</dbReference>
<sequence length="247" mass="27378">MDHSSNPFARGYYGFEIRRLAVISYDERHPQTFLPLHPSQAHLPDDKVAYQACIFNDDFVLITEGQTVPAELDALCGGSGAVQAVYHSIYGRTLDRGFIHVGDSYTLEYAQAVVRNLQFETGFYSRAWEISTAHITEASGRYLCELADIATPSGFLFVAFRIPYSPAIGVKLIATPWTDENLMHVEGITAEQLRREHLSKGMPEDLADVLALAGQADVRVLVFDADANELDGLTVFEEEDDTPSVDT</sequence>
<dbReference type="eggNOG" id="ENOG502Z8H7">
    <property type="taxonomic scope" value="Bacteria"/>
</dbReference>
<proteinExistence type="predicted"/>
<dbReference type="AlphaFoldDB" id="A0A061JQG7"/>
<comment type="caution">
    <text evidence="2">The sequence shown here is derived from an EMBL/GenBank/DDBJ whole genome shotgun (WGS) entry which is preliminary data.</text>
</comment>
<organism evidence="2 3">
    <name type="scientific">Stutzerimonas stutzeri KOS6</name>
    <dbReference type="NCBI Taxonomy" id="1218352"/>
    <lineage>
        <taxon>Bacteria</taxon>
        <taxon>Pseudomonadati</taxon>
        <taxon>Pseudomonadota</taxon>
        <taxon>Gammaproteobacteria</taxon>
        <taxon>Pseudomonadales</taxon>
        <taxon>Pseudomonadaceae</taxon>
        <taxon>Stutzerimonas</taxon>
    </lineage>
</organism>
<evidence type="ECO:0000259" key="1">
    <source>
        <dbReference type="Pfam" id="PF19419"/>
    </source>
</evidence>
<dbReference type="Pfam" id="PF19419">
    <property type="entry name" value="DUF5983"/>
    <property type="match status" value="1"/>
</dbReference>
<dbReference type="Proteomes" id="UP000026923">
    <property type="component" value="Unassembled WGS sequence"/>
</dbReference>
<evidence type="ECO:0000313" key="3">
    <source>
        <dbReference type="Proteomes" id="UP000026923"/>
    </source>
</evidence>
<dbReference type="EMBL" id="AMCZ02000006">
    <property type="protein sequence ID" value="EWC41952.1"/>
    <property type="molecule type" value="Genomic_DNA"/>
</dbReference>
<protein>
    <submittedName>
        <fullName evidence="2">ABC transporter substrate-binding protein</fullName>
    </submittedName>
</protein>
<dbReference type="HOGENOM" id="CLU_112900_0_0_6"/>
<dbReference type="OrthoDB" id="8557870at2"/>